<comment type="caution">
    <text evidence="1">The sequence shown here is derived from an EMBL/GenBank/DDBJ whole genome shotgun (WGS) entry which is preliminary data.</text>
</comment>
<proteinExistence type="predicted"/>
<protein>
    <submittedName>
        <fullName evidence="1">Uncharacterized protein</fullName>
    </submittedName>
</protein>
<reference evidence="1" key="1">
    <citation type="journal article" date="2017" name="Nature">
        <title>The sunflower genome provides insights into oil metabolism, flowering and Asterid evolution.</title>
        <authorList>
            <person name="Badouin H."/>
            <person name="Gouzy J."/>
            <person name="Grassa C.J."/>
            <person name="Murat F."/>
            <person name="Staton S.E."/>
            <person name="Cottret L."/>
            <person name="Lelandais-Briere C."/>
            <person name="Owens G.L."/>
            <person name="Carrere S."/>
            <person name="Mayjonade B."/>
            <person name="Legrand L."/>
            <person name="Gill N."/>
            <person name="Kane N.C."/>
            <person name="Bowers J.E."/>
            <person name="Hubner S."/>
            <person name="Bellec A."/>
            <person name="Berard A."/>
            <person name="Berges H."/>
            <person name="Blanchet N."/>
            <person name="Boniface M.C."/>
            <person name="Brunel D."/>
            <person name="Catrice O."/>
            <person name="Chaidir N."/>
            <person name="Claudel C."/>
            <person name="Donnadieu C."/>
            <person name="Faraut T."/>
            <person name="Fievet G."/>
            <person name="Helmstetter N."/>
            <person name="King M."/>
            <person name="Knapp S.J."/>
            <person name="Lai Z."/>
            <person name="Le Paslier M.C."/>
            <person name="Lippi Y."/>
            <person name="Lorenzon L."/>
            <person name="Mandel J.R."/>
            <person name="Marage G."/>
            <person name="Marchand G."/>
            <person name="Marquand E."/>
            <person name="Bret-Mestries E."/>
            <person name="Morien E."/>
            <person name="Nambeesan S."/>
            <person name="Nguyen T."/>
            <person name="Pegot-Espagnet P."/>
            <person name="Pouilly N."/>
            <person name="Raftis F."/>
            <person name="Sallet E."/>
            <person name="Schiex T."/>
            <person name="Thomas J."/>
            <person name="Vandecasteele C."/>
            <person name="Vares D."/>
            <person name="Vear F."/>
            <person name="Vautrin S."/>
            <person name="Crespi M."/>
            <person name="Mangin B."/>
            <person name="Burke J.M."/>
            <person name="Salse J."/>
            <person name="Munos S."/>
            <person name="Vincourt P."/>
            <person name="Rieseberg L.H."/>
            <person name="Langlade N.B."/>
        </authorList>
    </citation>
    <scope>NUCLEOTIDE SEQUENCE</scope>
    <source>
        <tissue evidence="1">Leaves</tissue>
    </source>
</reference>
<gene>
    <name evidence="1" type="ORF">HanXRQr2_Chr03g0131031</name>
</gene>
<sequence>MQSSMRYILVLGMTSDGGHMPFRNSLDGNLDVEPLLCTYYWPIAWQQLKVGTFCNGSVRLTLKKFVFFILFLIISAYNQ</sequence>
<evidence type="ECO:0000313" key="2">
    <source>
        <dbReference type="Proteomes" id="UP000215914"/>
    </source>
</evidence>
<accession>A0A9K3NXY9</accession>
<organism evidence="1 2">
    <name type="scientific">Helianthus annuus</name>
    <name type="common">Common sunflower</name>
    <dbReference type="NCBI Taxonomy" id="4232"/>
    <lineage>
        <taxon>Eukaryota</taxon>
        <taxon>Viridiplantae</taxon>
        <taxon>Streptophyta</taxon>
        <taxon>Embryophyta</taxon>
        <taxon>Tracheophyta</taxon>
        <taxon>Spermatophyta</taxon>
        <taxon>Magnoliopsida</taxon>
        <taxon>eudicotyledons</taxon>
        <taxon>Gunneridae</taxon>
        <taxon>Pentapetalae</taxon>
        <taxon>asterids</taxon>
        <taxon>campanulids</taxon>
        <taxon>Asterales</taxon>
        <taxon>Asteraceae</taxon>
        <taxon>Asteroideae</taxon>
        <taxon>Heliantheae alliance</taxon>
        <taxon>Heliantheae</taxon>
        <taxon>Helianthus</taxon>
    </lineage>
</organism>
<dbReference type="Gramene" id="mRNA:HanXRQr2_Chr03g0131031">
    <property type="protein sequence ID" value="mRNA:HanXRQr2_Chr03g0131031"/>
    <property type="gene ID" value="HanXRQr2_Chr03g0131031"/>
</dbReference>
<reference evidence="1" key="2">
    <citation type="submission" date="2020-06" db="EMBL/GenBank/DDBJ databases">
        <title>Helianthus annuus Genome sequencing and assembly Release 2.</title>
        <authorList>
            <person name="Gouzy J."/>
            <person name="Langlade N."/>
            <person name="Munos S."/>
        </authorList>
    </citation>
    <scope>NUCLEOTIDE SEQUENCE</scope>
    <source>
        <tissue evidence="1">Leaves</tissue>
    </source>
</reference>
<dbReference type="AlphaFoldDB" id="A0A9K3NXY9"/>
<keyword evidence="2" id="KW-1185">Reference proteome</keyword>
<dbReference type="Proteomes" id="UP000215914">
    <property type="component" value="Unassembled WGS sequence"/>
</dbReference>
<dbReference type="EMBL" id="MNCJ02000318">
    <property type="protein sequence ID" value="KAF5816140.1"/>
    <property type="molecule type" value="Genomic_DNA"/>
</dbReference>
<name>A0A9K3NXY9_HELAN</name>
<evidence type="ECO:0000313" key="1">
    <source>
        <dbReference type="EMBL" id="KAF5816140.1"/>
    </source>
</evidence>